<protein>
    <recommendedName>
        <fullName evidence="6">Protein HflC</fullName>
    </recommendedName>
</protein>
<dbReference type="GO" id="GO:0006508">
    <property type="term" value="P:proteolysis"/>
    <property type="evidence" value="ECO:0007669"/>
    <property type="project" value="UniProtKB-KW"/>
</dbReference>
<dbReference type="InterPro" id="IPR001972">
    <property type="entry name" value="Stomatin_HflK_fam"/>
</dbReference>
<keyword evidence="5" id="KW-0472">Membrane</keyword>
<dbReference type="InterPro" id="IPR001107">
    <property type="entry name" value="Band_7"/>
</dbReference>
<keyword evidence="9" id="KW-0378">Hydrolase</keyword>
<dbReference type="Gene3D" id="3.30.479.30">
    <property type="entry name" value="Band 7 domain"/>
    <property type="match status" value="1"/>
</dbReference>
<sequence>MRTAAVGFLILLVTGVVIAVGFSAFIVPQTHRALVLQFGEPVRAIDKPGLYWRMPFVQTVVQFDRRILDLQTEEQEVIASDQKRLIVDAFARYRISDPLAFYRAFRNEIAARQRLTAIVDSTIRSVLGRSTFIDLVRNQREALMKQTIAFVNNDVRGFGVEVVDVRIRRADLPEANSQAIFRRMQTERQREAAELRAQGAEQAQRIRSTADKEVTVVTANANRDGERTRGEGDAERNRIYADAFGRDRDFFAFYRSMQAYEESLKGSHTRIVVSPSSEFFRYFNEPMSAAPDAIKRPAPAGQTGSSAAAATPAVR</sequence>
<evidence type="ECO:0000256" key="6">
    <source>
        <dbReference type="PIRNR" id="PIRNR005651"/>
    </source>
</evidence>
<evidence type="ECO:0000256" key="4">
    <source>
        <dbReference type="ARBA" id="ARBA00022989"/>
    </source>
</evidence>
<dbReference type="InterPro" id="IPR036013">
    <property type="entry name" value="Band_7/SPFH_dom_sf"/>
</dbReference>
<evidence type="ECO:0000313" key="9">
    <source>
        <dbReference type="EMBL" id="MBJ7543431.1"/>
    </source>
</evidence>
<comment type="caution">
    <text evidence="9">The sequence shown here is derived from an EMBL/GenBank/DDBJ whole genome shotgun (WGS) entry which is preliminary data.</text>
</comment>
<evidence type="ECO:0000256" key="7">
    <source>
        <dbReference type="SAM" id="MobiDB-lite"/>
    </source>
</evidence>
<dbReference type="Pfam" id="PF01145">
    <property type="entry name" value="Band_7"/>
    <property type="match status" value="1"/>
</dbReference>
<gene>
    <name evidence="9" type="primary">hflC</name>
    <name evidence="9" type="ORF">JDN41_07660</name>
</gene>
<evidence type="ECO:0000313" key="10">
    <source>
        <dbReference type="Proteomes" id="UP000623250"/>
    </source>
</evidence>
<keyword evidence="3" id="KW-0812">Transmembrane</keyword>
<keyword evidence="9" id="KW-0645">Protease</keyword>
<accession>A0A8I1KJW7</accession>
<comment type="similarity">
    <text evidence="2 6">Belongs to the band 7/mec-2 family. HflC subfamily.</text>
</comment>
<organism evidence="9 10">
    <name type="scientific">Rhodomicrobium udaipurense</name>
    <dbReference type="NCBI Taxonomy" id="1202716"/>
    <lineage>
        <taxon>Bacteria</taxon>
        <taxon>Pseudomonadati</taxon>
        <taxon>Pseudomonadota</taxon>
        <taxon>Alphaproteobacteria</taxon>
        <taxon>Hyphomicrobiales</taxon>
        <taxon>Hyphomicrobiaceae</taxon>
        <taxon>Rhodomicrobium</taxon>
    </lineage>
</organism>
<dbReference type="SMART" id="SM00244">
    <property type="entry name" value="PHB"/>
    <property type="match status" value="1"/>
</dbReference>
<dbReference type="PANTHER" id="PTHR42911:SF1">
    <property type="entry name" value="MODULATOR OF FTSH PROTEASE HFLC"/>
    <property type="match status" value="1"/>
</dbReference>
<comment type="function">
    <text evidence="6">HflC and HflK could regulate a protease.</text>
</comment>
<evidence type="ECO:0000259" key="8">
    <source>
        <dbReference type="SMART" id="SM00244"/>
    </source>
</evidence>
<dbReference type="GO" id="GO:0008233">
    <property type="term" value="F:peptidase activity"/>
    <property type="evidence" value="ECO:0007669"/>
    <property type="project" value="UniProtKB-KW"/>
</dbReference>
<dbReference type="PRINTS" id="PR00721">
    <property type="entry name" value="STOMATIN"/>
</dbReference>
<dbReference type="SUPFAM" id="SSF117892">
    <property type="entry name" value="Band 7/SPFH domain"/>
    <property type="match status" value="1"/>
</dbReference>
<dbReference type="GO" id="GO:0016020">
    <property type="term" value="C:membrane"/>
    <property type="evidence" value="ECO:0007669"/>
    <property type="project" value="UniProtKB-SubCell"/>
</dbReference>
<reference evidence="9 10" key="1">
    <citation type="submission" date="2020-12" db="EMBL/GenBank/DDBJ databases">
        <title>Revised draft genomes of Rhodomicrobium vannielii ATCC 17100 and Rhodomicrobium udaipurense JA643.</title>
        <authorList>
            <person name="Conners E.M."/>
            <person name="Davenport E.J."/>
            <person name="Bose A."/>
        </authorList>
    </citation>
    <scope>NUCLEOTIDE SEQUENCE [LARGE SCALE GENOMIC DNA]</scope>
    <source>
        <strain evidence="9 10">JA643</strain>
    </source>
</reference>
<feature type="region of interest" description="Disordered" evidence="7">
    <location>
        <begin position="292"/>
        <end position="315"/>
    </location>
</feature>
<feature type="compositionally biased region" description="Low complexity" evidence="7">
    <location>
        <begin position="298"/>
        <end position="315"/>
    </location>
</feature>
<dbReference type="RefSeq" id="WP_013418689.1">
    <property type="nucleotide sequence ID" value="NZ_JAEMUK010000014.1"/>
</dbReference>
<evidence type="ECO:0000256" key="2">
    <source>
        <dbReference type="ARBA" id="ARBA00007862"/>
    </source>
</evidence>
<keyword evidence="10" id="KW-1185">Reference proteome</keyword>
<dbReference type="PANTHER" id="PTHR42911">
    <property type="entry name" value="MODULATOR OF FTSH PROTEASE HFLC"/>
    <property type="match status" value="1"/>
</dbReference>
<comment type="subcellular location">
    <subcellularLocation>
        <location evidence="1">Membrane</location>
        <topology evidence="1">Single-pass membrane protein</topology>
    </subcellularLocation>
</comment>
<dbReference type="NCBIfam" id="TIGR01932">
    <property type="entry name" value="hflC"/>
    <property type="match status" value="1"/>
</dbReference>
<proteinExistence type="inferred from homology"/>
<keyword evidence="4" id="KW-1133">Transmembrane helix</keyword>
<dbReference type="PIRSF" id="PIRSF005651">
    <property type="entry name" value="HflC"/>
    <property type="match status" value="1"/>
</dbReference>
<name>A0A8I1KJW7_9HYPH</name>
<dbReference type="AlphaFoldDB" id="A0A8I1KJW7"/>
<dbReference type="InterPro" id="IPR010200">
    <property type="entry name" value="HflC"/>
</dbReference>
<dbReference type="Proteomes" id="UP000623250">
    <property type="component" value="Unassembled WGS sequence"/>
</dbReference>
<evidence type="ECO:0000256" key="5">
    <source>
        <dbReference type="ARBA" id="ARBA00023136"/>
    </source>
</evidence>
<dbReference type="EMBL" id="JAEMUK010000014">
    <property type="protein sequence ID" value="MBJ7543431.1"/>
    <property type="molecule type" value="Genomic_DNA"/>
</dbReference>
<dbReference type="CDD" id="cd03405">
    <property type="entry name" value="SPFH_HflC"/>
    <property type="match status" value="1"/>
</dbReference>
<feature type="domain" description="Band 7" evidence="8">
    <location>
        <begin position="22"/>
        <end position="184"/>
    </location>
</feature>
<evidence type="ECO:0000256" key="1">
    <source>
        <dbReference type="ARBA" id="ARBA00004167"/>
    </source>
</evidence>
<evidence type="ECO:0000256" key="3">
    <source>
        <dbReference type="ARBA" id="ARBA00022692"/>
    </source>
</evidence>